<feature type="domain" description="DUF5703" evidence="2">
    <location>
        <begin position="42"/>
        <end position="175"/>
    </location>
</feature>
<dbReference type="InterPro" id="IPR008928">
    <property type="entry name" value="6-hairpin_glycosidase_sf"/>
</dbReference>
<dbReference type="Pfam" id="PF18961">
    <property type="entry name" value="DUF5703_N"/>
    <property type="match status" value="2"/>
</dbReference>
<gene>
    <name evidence="3" type="ORF">OKA05_24230</name>
</gene>
<dbReference type="SUPFAM" id="SSF48208">
    <property type="entry name" value="Six-hairpin glycosidases"/>
    <property type="match status" value="1"/>
</dbReference>
<evidence type="ECO:0000256" key="1">
    <source>
        <dbReference type="SAM" id="SignalP"/>
    </source>
</evidence>
<sequence>MPPKSIIRIGMAATLVAVLAPASATPPANTTWEEELAAYNVVWDSPSKSSVDSMPLAGGILGLNVWVEKGELCFLMGSPNCMDENGMQPKLGLVRLRFFPAVFEQDFRQELRLAQSEIIVSGKTASGTRVSVKLWCAVDQPLVHAETTASEPVEVTASYETWSNYDAKVDKGAIQWSRRLAQVNARRKNDLEAQGMAEFEDKVPDPLSGLICGGRMTAPGMVEAGSGVGLFNGLKTQTCSLKTAAPVKQLDLCITLRMEQEKSLATWEAQLDKHARRAAQNAKSDRFATQAWWNVFWSRSHITINPGAPPTDEAWQAGRNYQLIRYMSASNVNGRAMTLFNGGQFTCTDNPDRRAWEGCQFMAQNQRLVYWPMLRAGDFDLLQVATDFYRDRTEMSRLHARKFWDVDGVAWSEAFSIFGLDSIGTTADGRCSARHLPHHYTSGMEFALMMLEMGRYTGKEFRNYRDAAIGIIRYYDQFHQKSLAKKTGKPLDAKGHLVIYPSDACEPYHGCTNNTDVIAGLTALTRELLVLPKGTLSTGERAYVEGFQKRIPPFPMKEQEGRKYFAAAESWEWVFENGNMDFPQMYVCFPFSILSLGRSDMTLAKNTWDLAPIKPAI</sequence>
<feature type="signal peptide" evidence="1">
    <location>
        <begin position="1"/>
        <end position="24"/>
    </location>
</feature>
<reference evidence="3 4" key="1">
    <citation type="submission" date="2022-10" db="EMBL/GenBank/DDBJ databases">
        <title>Luteolibacter arcticus strain CCTCC AB 2014275, whole genome shotgun sequencing project.</title>
        <authorList>
            <person name="Zhao G."/>
            <person name="Shen L."/>
        </authorList>
    </citation>
    <scope>NUCLEOTIDE SEQUENCE [LARGE SCALE GENOMIC DNA]</scope>
    <source>
        <strain evidence="3 4">CCTCC AB 2014275</strain>
    </source>
</reference>
<dbReference type="Proteomes" id="UP001320876">
    <property type="component" value="Unassembled WGS sequence"/>
</dbReference>
<dbReference type="EMBL" id="JAPDDT010000016">
    <property type="protein sequence ID" value="MCW1925688.1"/>
    <property type="molecule type" value="Genomic_DNA"/>
</dbReference>
<name>A0ABT3GQA2_9BACT</name>
<comment type="caution">
    <text evidence="3">The sequence shown here is derived from an EMBL/GenBank/DDBJ whole genome shotgun (WGS) entry which is preliminary data.</text>
</comment>
<organism evidence="3 4">
    <name type="scientific">Luteolibacter arcticus</name>
    <dbReference type="NCBI Taxonomy" id="1581411"/>
    <lineage>
        <taxon>Bacteria</taxon>
        <taxon>Pseudomonadati</taxon>
        <taxon>Verrucomicrobiota</taxon>
        <taxon>Verrucomicrobiia</taxon>
        <taxon>Verrucomicrobiales</taxon>
        <taxon>Verrucomicrobiaceae</taxon>
        <taxon>Luteolibacter</taxon>
    </lineage>
</organism>
<dbReference type="InterPro" id="IPR012341">
    <property type="entry name" value="6hp_glycosidase-like_sf"/>
</dbReference>
<dbReference type="Gene3D" id="1.50.10.10">
    <property type="match status" value="1"/>
</dbReference>
<accession>A0ABT3GQA2</accession>
<evidence type="ECO:0000313" key="4">
    <source>
        <dbReference type="Proteomes" id="UP001320876"/>
    </source>
</evidence>
<feature type="chain" id="PRO_5045292217" evidence="1">
    <location>
        <begin position="25"/>
        <end position="617"/>
    </location>
</feature>
<evidence type="ECO:0000259" key="2">
    <source>
        <dbReference type="Pfam" id="PF18961"/>
    </source>
</evidence>
<proteinExistence type="predicted"/>
<protein>
    <submittedName>
        <fullName evidence="3">DUF5703 domain-containing protein</fullName>
    </submittedName>
</protein>
<feature type="domain" description="DUF5703" evidence="2">
    <location>
        <begin position="190"/>
        <end position="302"/>
    </location>
</feature>
<evidence type="ECO:0000313" key="3">
    <source>
        <dbReference type="EMBL" id="MCW1925688.1"/>
    </source>
</evidence>
<dbReference type="InterPro" id="IPR043757">
    <property type="entry name" value="DUF5703_N"/>
</dbReference>
<keyword evidence="4" id="KW-1185">Reference proteome</keyword>
<keyword evidence="1" id="KW-0732">Signal</keyword>